<protein>
    <submittedName>
        <fullName evidence="8">O-antigen translocase</fullName>
    </submittedName>
</protein>
<evidence type="ECO:0000256" key="6">
    <source>
        <dbReference type="ARBA" id="ARBA00023136"/>
    </source>
</evidence>
<dbReference type="PANTHER" id="PTHR30250:SF10">
    <property type="entry name" value="LIPOPOLYSACCHARIDE BIOSYNTHESIS PROTEIN WZXC"/>
    <property type="match status" value="1"/>
</dbReference>
<feature type="transmembrane region" description="Helical" evidence="7">
    <location>
        <begin position="151"/>
        <end position="172"/>
    </location>
</feature>
<name>A0A0G0EF69_9BACT</name>
<comment type="subcellular location">
    <subcellularLocation>
        <location evidence="1">Cell membrane</location>
        <topology evidence="1">Multi-pass membrane protein</topology>
    </subcellularLocation>
</comment>
<evidence type="ECO:0000313" key="8">
    <source>
        <dbReference type="EMBL" id="KKP66007.1"/>
    </source>
</evidence>
<dbReference type="PANTHER" id="PTHR30250">
    <property type="entry name" value="PST FAMILY PREDICTED COLANIC ACID TRANSPORTER"/>
    <property type="match status" value="1"/>
</dbReference>
<feature type="transmembrane region" description="Helical" evidence="7">
    <location>
        <begin position="373"/>
        <end position="392"/>
    </location>
</feature>
<evidence type="ECO:0000256" key="4">
    <source>
        <dbReference type="ARBA" id="ARBA00022692"/>
    </source>
</evidence>
<evidence type="ECO:0000256" key="3">
    <source>
        <dbReference type="ARBA" id="ARBA00022475"/>
    </source>
</evidence>
<evidence type="ECO:0000256" key="2">
    <source>
        <dbReference type="ARBA" id="ARBA00007430"/>
    </source>
</evidence>
<keyword evidence="5 7" id="KW-1133">Transmembrane helix</keyword>
<comment type="similarity">
    <text evidence="2">Belongs to the polysaccharide synthase family.</text>
</comment>
<dbReference type="AlphaFoldDB" id="A0A0G0EF69"/>
<comment type="caution">
    <text evidence="8">The sequence shown here is derived from an EMBL/GenBank/DDBJ whole genome shotgun (WGS) entry which is preliminary data.</text>
</comment>
<feature type="transmembrane region" description="Helical" evidence="7">
    <location>
        <begin position="301"/>
        <end position="324"/>
    </location>
</feature>
<dbReference type="InterPro" id="IPR050833">
    <property type="entry name" value="Poly_Biosynth_Transport"/>
</dbReference>
<dbReference type="EMBL" id="LBPY01000014">
    <property type="protein sequence ID" value="KKP66007.1"/>
    <property type="molecule type" value="Genomic_DNA"/>
</dbReference>
<feature type="transmembrane region" description="Helical" evidence="7">
    <location>
        <begin position="184"/>
        <end position="205"/>
    </location>
</feature>
<proteinExistence type="inferred from homology"/>
<dbReference type="Proteomes" id="UP000034952">
    <property type="component" value="Unassembled WGS sequence"/>
</dbReference>
<keyword evidence="6 7" id="KW-0472">Membrane</keyword>
<reference evidence="8 9" key="1">
    <citation type="journal article" date="2015" name="Nature">
        <title>rRNA introns, odd ribosomes, and small enigmatic genomes across a large radiation of phyla.</title>
        <authorList>
            <person name="Brown C.T."/>
            <person name="Hug L.A."/>
            <person name="Thomas B.C."/>
            <person name="Sharon I."/>
            <person name="Castelle C.J."/>
            <person name="Singh A."/>
            <person name="Wilkins M.J."/>
            <person name="Williams K.H."/>
            <person name="Banfield J.F."/>
        </authorList>
    </citation>
    <scope>NUCLEOTIDE SEQUENCE [LARGE SCALE GENOMIC DNA]</scope>
</reference>
<keyword evidence="4 7" id="KW-0812">Transmembrane</keyword>
<evidence type="ECO:0000256" key="1">
    <source>
        <dbReference type="ARBA" id="ARBA00004651"/>
    </source>
</evidence>
<feature type="transmembrane region" description="Helical" evidence="7">
    <location>
        <begin position="54"/>
        <end position="76"/>
    </location>
</feature>
<organism evidence="8 9">
    <name type="scientific">Candidatus Nomurabacteria bacterium GW2011_GWE1_35_16</name>
    <dbReference type="NCBI Taxonomy" id="1618761"/>
    <lineage>
        <taxon>Bacteria</taxon>
        <taxon>Candidatus Nomuraibacteriota</taxon>
    </lineage>
</organism>
<evidence type="ECO:0000313" key="9">
    <source>
        <dbReference type="Proteomes" id="UP000034952"/>
    </source>
</evidence>
<sequence>MLDIKSKLKGIFSFGTFKKNIAIMFSGTVISQAIYLLFYPILTRIYSPADFGKYAIFITFLSIFSVIVTGQYELSILLPKKEKNFRHLVFGTIALAFVLTIFITILLFLSSPILEKYNLLMGSGLLFILGISIFINAIYQTGIYISLRNKAFKLISIVNIVNVICSILFQYLFSKSEIKDIGLIVGYMIGTLVAMIILIVINRHVLKLGSSLKDSIQRGMKVIRRYKNFPLLNLPATLVNLLANQAPQLLLNTFGESIVGYFAMSQKVLGSPVTLFSTSVSHVFKERASSDYRNKGNCRPIFLQTFKSLFLISVVPFILLFFLAPRLVPIIFGSQWIEAGVYIQALTLMYFFKFTVSPLSYVIIIAEKQKLNLIFQILLLILSIGSIGYGIYIQSPLIGVVLYSISYSIIYLIYLIISYKLSKNDKQVGEFVR</sequence>
<keyword evidence="3" id="KW-1003">Cell membrane</keyword>
<gene>
    <name evidence="8" type="ORF">UR64_C0014G0008</name>
</gene>
<feature type="transmembrane region" description="Helical" evidence="7">
    <location>
        <begin position="398"/>
        <end position="417"/>
    </location>
</feature>
<evidence type="ECO:0000256" key="5">
    <source>
        <dbReference type="ARBA" id="ARBA00022989"/>
    </source>
</evidence>
<accession>A0A0G0EF69</accession>
<feature type="transmembrane region" description="Helical" evidence="7">
    <location>
        <begin position="119"/>
        <end position="139"/>
    </location>
</feature>
<evidence type="ECO:0000256" key="7">
    <source>
        <dbReference type="SAM" id="Phobius"/>
    </source>
</evidence>
<feature type="transmembrane region" description="Helical" evidence="7">
    <location>
        <begin position="21"/>
        <end position="42"/>
    </location>
</feature>
<dbReference type="Pfam" id="PF13440">
    <property type="entry name" value="Polysacc_synt_3"/>
    <property type="match status" value="1"/>
</dbReference>
<dbReference type="GO" id="GO:0005886">
    <property type="term" value="C:plasma membrane"/>
    <property type="evidence" value="ECO:0007669"/>
    <property type="project" value="UniProtKB-SubCell"/>
</dbReference>
<feature type="transmembrane region" description="Helical" evidence="7">
    <location>
        <begin position="88"/>
        <end position="113"/>
    </location>
</feature>